<dbReference type="SUPFAM" id="SSF53756">
    <property type="entry name" value="UDP-Glycosyltransferase/glycogen phosphorylase"/>
    <property type="match status" value="1"/>
</dbReference>
<evidence type="ECO:0000256" key="5">
    <source>
        <dbReference type="ARBA" id="ARBA00022676"/>
    </source>
</evidence>
<dbReference type="GO" id="GO:0005789">
    <property type="term" value="C:endoplasmic reticulum membrane"/>
    <property type="evidence" value="ECO:0007669"/>
    <property type="project" value="UniProtKB-SubCell"/>
</dbReference>
<feature type="transmembrane region" description="Helical" evidence="12">
    <location>
        <begin position="61"/>
        <end position="82"/>
    </location>
</feature>
<dbReference type="Gene3D" id="3.40.50.2000">
    <property type="entry name" value="Glycogen Phosphorylase B"/>
    <property type="match status" value="1"/>
</dbReference>
<evidence type="ECO:0000256" key="6">
    <source>
        <dbReference type="ARBA" id="ARBA00022679"/>
    </source>
</evidence>
<dbReference type="RefSeq" id="XP_024326737.1">
    <property type="nucleotide sequence ID" value="XM_024465607.1"/>
</dbReference>
<accession>A0A177AJ08</accession>
<dbReference type="InterPro" id="IPR026051">
    <property type="entry name" value="ALG1-like"/>
</dbReference>
<dbReference type="PANTHER" id="PTHR13036">
    <property type="entry name" value="BETA1,4 MANNOSYLTRANSFERASE"/>
    <property type="match status" value="1"/>
</dbReference>
<gene>
    <name evidence="13" type="primary">ALG1</name>
    <name evidence="13" type="ORF">VC83_01935</name>
</gene>
<dbReference type="PANTHER" id="PTHR13036:SF0">
    <property type="entry name" value="CHITOBIOSYLDIPHOSPHODOLICHOL BETA-MANNOSYLTRANSFERASE"/>
    <property type="match status" value="1"/>
</dbReference>
<evidence type="ECO:0000256" key="9">
    <source>
        <dbReference type="ARBA" id="ARBA00022989"/>
    </source>
</evidence>
<keyword evidence="10 12" id="KW-0472">Membrane</keyword>
<name>A0A177AJ08_9PEZI</name>
<organism evidence="13">
    <name type="scientific">Pseudogymnoascus destructans</name>
    <dbReference type="NCBI Taxonomy" id="655981"/>
    <lineage>
        <taxon>Eukaryota</taxon>
        <taxon>Fungi</taxon>
        <taxon>Dikarya</taxon>
        <taxon>Ascomycota</taxon>
        <taxon>Pezizomycotina</taxon>
        <taxon>Leotiomycetes</taxon>
        <taxon>Thelebolales</taxon>
        <taxon>Thelebolaceae</taxon>
        <taxon>Pseudogymnoascus</taxon>
    </lineage>
</organism>
<dbReference type="EMBL" id="KV441389">
    <property type="protein sequence ID" value="OAF61462.1"/>
    <property type="molecule type" value="Genomic_DNA"/>
</dbReference>
<sequence length="537" mass="58615">MAADWPTLSLTSFPAGVRQFDNSTGKAVDRGRTLPYHFGSLDLSLAGHVNILLGRPSMLQLLLALVLVASTALTTLLLCLPLQYRRGSPRRATDKPLDASKLEPEISVQVLVLGDIGRSPRMQYHAISIAKHGGRVDVIGYQESALHPGLVDNPLIAIVPLAPPPSILSLAQKCGVPFIIIGPLKVLWQIWTLFHVLGYKAKPSRWLLVQNPPSIPTLAISLVICFLRNTHLIIDWHNYGWTILSGTRGSSHPLVKISKRYEEVFGRYASTANFTVTDAMARQLMNPPYSIRSQIFTLHDRPAEVFQPITDAKERQIFLSNLPDTALEAKNIIAGKTKLLVSSTSWSPDEDFSLLLSALETYSARRSQTGSLPPIHAIITGKGPQKELYFRRIDKLKADGKLEGVTILSAWLTTGDYAKLLACADLGVCLHMSSSGVDLPMKVVDMFGAGLPVVGYSGYESWGELVKEGANGRGFETSERLGELLVELLGKGGEKDLGVLREGARREGSRRWDQEWDGTAAKVLGLINSGDGKPGCC</sequence>
<evidence type="ECO:0000256" key="12">
    <source>
        <dbReference type="SAM" id="Phobius"/>
    </source>
</evidence>
<comment type="subcellular location">
    <subcellularLocation>
        <location evidence="1">Endoplasmic reticulum membrane</location>
        <topology evidence="1">Single-pass membrane protein</topology>
    </subcellularLocation>
</comment>
<dbReference type="OrthoDB" id="614844at2759"/>
<evidence type="ECO:0000256" key="3">
    <source>
        <dbReference type="ARBA" id="ARBA00012611"/>
    </source>
</evidence>
<dbReference type="Proteomes" id="UP000077154">
    <property type="component" value="Unassembled WGS sequence"/>
</dbReference>
<reference evidence="13" key="1">
    <citation type="submission" date="2016-03" db="EMBL/GenBank/DDBJ databases">
        <title>Updated assembly of Pseudogymnoascus destructans, the fungus causing white-nose syndrome of bats.</title>
        <authorList>
            <person name="Palmer J.M."/>
            <person name="Drees K.P."/>
            <person name="Foster J.T."/>
            <person name="Lindner D.L."/>
        </authorList>
    </citation>
    <scope>NUCLEOTIDE SEQUENCE [LARGE SCALE GENOMIC DNA]</scope>
    <source>
        <strain evidence="13">20631-21</strain>
    </source>
</reference>
<evidence type="ECO:0000256" key="8">
    <source>
        <dbReference type="ARBA" id="ARBA00022824"/>
    </source>
</evidence>
<keyword evidence="8" id="KW-0256">Endoplasmic reticulum</keyword>
<evidence type="ECO:0000256" key="4">
    <source>
        <dbReference type="ARBA" id="ARBA00015841"/>
    </source>
</evidence>
<keyword evidence="5 13" id="KW-0328">Glycosyltransferase</keyword>
<evidence type="ECO:0000256" key="10">
    <source>
        <dbReference type="ARBA" id="ARBA00023136"/>
    </source>
</evidence>
<evidence type="ECO:0000256" key="7">
    <source>
        <dbReference type="ARBA" id="ARBA00022692"/>
    </source>
</evidence>
<dbReference type="EC" id="2.4.1.142" evidence="3"/>
<evidence type="ECO:0000256" key="2">
    <source>
        <dbReference type="ARBA" id="ARBA00004922"/>
    </source>
</evidence>
<keyword evidence="7 12" id="KW-0812">Transmembrane</keyword>
<evidence type="ECO:0000256" key="11">
    <source>
        <dbReference type="ARBA" id="ARBA00024899"/>
    </source>
</evidence>
<keyword evidence="6 13" id="KW-0808">Transferase</keyword>
<protein>
    <recommendedName>
        <fullName evidence="4">Chitobiosyldiphosphodolichol beta-mannosyltransferase</fullName>
        <ecNumber evidence="3">2.4.1.142</ecNumber>
    </recommendedName>
</protein>
<dbReference type="AlphaFoldDB" id="A0A177AJ08"/>
<dbReference type="Pfam" id="PF13692">
    <property type="entry name" value="Glyco_trans_1_4"/>
    <property type="match status" value="1"/>
</dbReference>
<comment type="function">
    <text evidence="11">Participates in the formation of the lipid-linked precursor oligosaccharide for N-glycosylation. Involved in assembling the dolichol-pyrophosphate-GlcNAc(2)-Man(5) intermediate on the cytoplasmic surface of the ER.</text>
</comment>
<evidence type="ECO:0000313" key="13">
    <source>
        <dbReference type="EMBL" id="OAF61462.1"/>
    </source>
</evidence>
<dbReference type="GO" id="GO:0004578">
    <property type="term" value="F:chitobiosyldiphosphodolichol beta-mannosyltransferase activity"/>
    <property type="evidence" value="ECO:0007669"/>
    <property type="project" value="UniProtKB-EC"/>
</dbReference>
<dbReference type="VEuPathDB" id="FungiDB:GMDG_06427"/>
<comment type="pathway">
    <text evidence="2">Protein modification; protein glycosylation.</text>
</comment>
<dbReference type="GeneID" id="36285022"/>
<evidence type="ECO:0000256" key="1">
    <source>
        <dbReference type="ARBA" id="ARBA00004389"/>
    </source>
</evidence>
<proteinExistence type="predicted"/>
<keyword evidence="9 12" id="KW-1133">Transmembrane helix</keyword>
<dbReference type="eggNOG" id="KOG2941">
    <property type="taxonomic scope" value="Eukaryota"/>
</dbReference>
<dbReference type="FunFam" id="3.40.50.2000:FF:000162">
    <property type="entry name" value="Beta-1,4-mannosyltransferase (Alg1), putative"/>
    <property type="match status" value="1"/>
</dbReference>